<name>A0A0G4FLD9_VITBC</name>
<feature type="region of interest" description="Disordered" evidence="1">
    <location>
        <begin position="1"/>
        <end position="23"/>
    </location>
</feature>
<evidence type="ECO:0000313" key="3">
    <source>
        <dbReference type="Proteomes" id="UP000041254"/>
    </source>
</evidence>
<feature type="compositionally biased region" description="Low complexity" evidence="1">
    <location>
        <begin position="175"/>
        <end position="188"/>
    </location>
</feature>
<gene>
    <name evidence="2" type="ORF">Vbra_9295</name>
</gene>
<dbReference type="EMBL" id="CDMY01000459">
    <property type="protein sequence ID" value="CEM14819.1"/>
    <property type="molecule type" value="Genomic_DNA"/>
</dbReference>
<keyword evidence="3" id="KW-1185">Reference proteome</keyword>
<evidence type="ECO:0000313" key="2">
    <source>
        <dbReference type="EMBL" id="CEM14819.1"/>
    </source>
</evidence>
<feature type="region of interest" description="Disordered" evidence="1">
    <location>
        <begin position="134"/>
        <end position="221"/>
    </location>
</feature>
<accession>A0A0G4FLD9</accession>
<protein>
    <submittedName>
        <fullName evidence="2">Uncharacterized protein</fullName>
    </submittedName>
</protein>
<dbReference type="VEuPathDB" id="CryptoDB:Vbra_9295"/>
<dbReference type="AlphaFoldDB" id="A0A0G4FLD9"/>
<reference evidence="2 3" key="1">
    <citation type="submission" date="2014-11" db="EMBL/GenBank/DDBJ databases">
        <authorList>
            <person name="Zhu J."/>
            <person name="Qi W."/>
            <person name="Song R."/>
        </authorList>
    </citation>
    <scope>NUCLEOTIDE SEQUENCE [LARGE SCALE GENOMIC DNA]</scope>
</reference>
<dbReference type="InParanoid" id="A0A0G4FLD9"/>
<feature type="compositionally biased region" description="Polar residues" evidence="1">
    <location>
        <begin position="141"/>
        <end position="160"/>
    </location>
</feature>
<feature type="compositionally biased region" description="Basic and acidic residues" evidence="1">
    <location>
        <begin position="189"/>
        <end position="207"/>
    </location>
</feature>
<evidence type="ECO:0000256" key="1">
    <source>
        <dbReference type="SAM" id="MobiDB-lite"/>
    </source>
</evidence>
<sequence>MSGVCRAMNAEADGSGRGVPPKKRAGLRHLVRRDFRGGRWSSKCVQLFHGGWVTYPDIQTAMAQGPPHAMKQRSYNSKVEVLHSFKGQSFCLAFTSEPNLPKLVFAFGTEKAMNEALIREVDYQQGLMEMMNPRGYDRSTDTYNNSLASGLTSPRSNKTTLVMRPVEPSLDKSPSGAAATAAAAGSVADDVKQEKEEKPVGESKDTQTEAVKTGPTVKEAT</sequence>
<proteinExistence type="predicted"/>
<organism evidence="2 3">
    <name type="scientific">Vitrella brassicaformis (strain CCMP3155)</name>
    <dbReference type="NCBI Taxonomy" id="1169540"/>
    <lineage>
        <taxon>Eukaryota</taxon>
        <taxon>Sar</taxon>
        <taxon>Alveolata</taxon>
        <taxon>Colpodellida</taxon>
        <taxon>Vitrellaceae</taxon>
        <taxon>Vitrella</taxon>
    </lineage>
</organism>
<dbReference type="Proteomes" id="UP000041254">
    <property type="component" value="Unassembled WGS sequence"/>
</dbReference>